<accession>A0A9D1GD13</accession>
<evidence type="ECO:0000256" key="3">
    <source>
        <dbReference type="ARBA" id="ARBA00023274"/>
    </source>
</evidence>
<dbReference type="Gene3D" id="1.10.287.310">
    <property type="match status" value="1"/>
</dbReference>
<sequence>MKTAEIKELSTKELLERIEAEAVALNRMEINHSITPLDNPAQIKALRRTIARMKGEVRQRELNNK</sequence>
<organism evidence="6 7">
    <name type="scientific">Candidatus Caccoplasma intestinavium</name>
    <dbReference type="NCBI Taxonomy" id="2840716"/>
    <lineage>
        <taxon>Bacteria</taxon>
        <taxon>Pseudomonadati</taxon>
        <taxon>Bacteroidota</taxon>
        <taxon>Bacteroidia</taxon>
        <taxon>Bacteroidales</taxon>
        <taxon>Bacteroidaceae</taxon>
        <taxon>Bacteroidaceae incertae sedis</taxon>
        <taxon>Candidatus Caccoplasma</taxon>
    </lineage>
</organism>
<protein>
    <recommendedName>
        <fullName evidence="4 5">Large ribosomal subunit protein uL29</fullName>
    </recommendedName>
</protein>
<evidence type="ECO:0000256" key="1">
    <source>
        <dbReference type="ARBA" id="ARBA00009254"/>
    </source>
</evidence>
<evidence type="ECO:0000256" key="2">
    <source>
        <dbReference type="ARBA" id="ARBA00022980"/>
    </source>
</evidence>
<dbReference type="PROSITE" id="PS00579">
    <property type="entry name" value="RIBOSOMAL_L29"/>
    <property type="match status" value="1"/>
</dbReference>
<keyword evidence="3 5" id="KW-0687">Ribonucleoprotein</keyword>
<evidence type="ECO:0000313" key="7">
    <source>
        <dbReference type="Proteomes" id="UP000886722"/>
    </source>
</evidence>
<dbReference type="GO" id="GO:0006412">
    <property type="term" value="P:translation"/>
    <property type="evidence" value="ECO:0007669"/>
    <property type="project" value="UniProtKB-UniRule"/>
</dbReference>
<dbReference type="AlphaFoldDB" id="A0A9D1GD13"/>
<dbReference type="NCBIfam" id="TIGR00012">
    <property type="entry name" value="L29"/>
    <property type="match status" value="1"/>
</dbReference>
<dbReference type="EMBL" id="DVKT01000006">
    <property type="protein sequence ID" value="HIT38601.1"/>
    <property type="molecule type" value="Genomic_DNA"/>
</dbReference>
<gene>
    <name evidence="5 6" type="primary">rpmC</name>
    <name evidence="6" type="ORF">IAD06_00990</name>
</gene>
<comment type="caution">
    <text evidence="6">The sequence shown here is derived from an EMBL/GenBank/DDBJ whole genome shotgun (WGS) entry which is preliminary data.</text>
</comment>
<dbReference type="InterPro" id="IPR036049">
    <property type="entry name" value="Ribosomal_uL29_sf"/>
</dbReference>
<dbReference type="GO" id="GO:0005840">
    <property type="term" value="C:ribosome"/>
    <property type="evidence" value="ECO:0007669"/>
    <property type="project" value="UniProtKB-KW"/>
</dbReference>
<name>A0A9D1GD13_9BACT</name>
<dbReference type="GO" id="GO:1990904">
    <property type="term" value="C:ribonucleoprotein complex"/>
    <property type="evidence" value="ECO:0007669"/>
    <property type="project" value="UniProtKB-KW"/>
</dbReference>
<dbReference type="InterPro" id="IPR018254">
    <property type="entry name" value="Ribosomal_uL29_CS"/>
</dbReference>
<evidence type="ECO:0000256" key="5">
    <source>
        <dbReference type="HAMAP-Rule" id="MF_00374"/>
    </source>
</evidence>
<dbReference type="HAMAP" id="MF_00374">
    <property type="entry name" value="Ribosomal_uL29"/>
    <property type="match status" value="1"/>
</dbReference>
<dbReference type="Pfam" id="PF00831">
    <property type="entry name" value="Ribosomal_L29"/>
    <property type="match status" value="1"/>
</dbReference>
<dbReference type="InterPro" id="IPR001854">
    <property type="entry name" value="Ribosomal_uL29"/>
</dbReference>
<comment type="similarity">
    <text evidence="1 5">Belongs to the universal ribosomal protein uL29 family.</text>
</comment>
<evidence type="ECO:0000313" key="6">
    <source>
        <dbReference type="EMBL" id="HIT38601.1"/>
    </source>
</evidence>
<dbReference type="GO" id="GO:0003735">
    <property type="term" value="F:structural constituent of ribosome"/>
    <property type="evidence" value="ECO:0007669"/>
    <property type="project" value="InterPro"/>
</dbReference>
<keyword evidence="2 5" id="KW-0689">Ribosomal protein</keyword>
<reference evidence="6" key="1">
    <citation type="submission" date="2020-10" db="EMBL/GenBank/DDBJ databases">
        <authorList>
            <person name="Gilroy R."/>
        </authorList>
    </citation>
    <scope>NUCLEOTIDE SEQUENCE</scope>
    <source>
        <strain evidence="6">21143</strain>
    </source>
</reference>
<proteinExistence type="inferred from homology"/>
<evidence type="ECO:0000256" key="4">
    <source>
        <dbReference type="ARBA" id="ARBA00035204"/>
    </source>
</evidence>
<reference evidence="6" key="2">
    <citation type="journal article" date="2021" name="PeerJ">
        <title>Extensive microbial diversity within the chicken gut microbiome revealed by metagenomics and culture.</title>
        <authorList>
            <person name="Gilroy R."/>
            <person name="Ravi A."/>
            <person name="Getino M."/>
            <person name="Pursley I."/>
            <person name="Horton D.L."/>
            <person name="Alikhan N.F."/>
            <person name="Baker D."/>
            <person name="Gharbi K."/>
            <person name="Hall N."/>
            <person name="Watson M."/>
            <person name="Adriaenssens E.M."/>
            <person name="Foster-Nyarko E."/>
            <person name="Jarju S."/>
            <person name="Secka A."/>
            <person name="Antonio M."/>
            <person name="Oren A."/>
            <person name="Chaudhuri R.R."/>
            <person name="La Ragione R."/>
            <person name="Hildebrand F."/>
            <person name="Pallen M.J."/>
        </authorList>
    </citation>
    <scope>NUCLEOTIDE SEQUENCE</scope>
    <source>
        <strain evidence="6">21143</strain>
    </source>
</reference>
<dbReference type="Proteomes" id="UP000886722">
    <property type="component" value="Unassembled WGS sequence"/>
</dbReference>
<dbReference type="SUPFAM" id="SSF46561">
    <property type="entry name" value="Ribosomal protein L29 (L29p)"/>
    <property type="match status" value="1"/>
</dbReference>